<gene>
    <name evidence="2" type="ORF">CARUB_v10018812mg</name>
</gene>
<dbReference type="eggNOG" id="ENOG502S88M">
    <property type="taxonomic scope" value="Eukaryota"/>
</dbReference>
<evidence type="ECO:0000313" key="3">
    <source>
        <dbReference type="Proteomes" id="UP000029121"/>
    </source>
</evidence>
<feature type="compositionally biased region" description="Basic residues" evidence="1">
    <location>
        <begin position="1"/>
        <end position="15"/>
    </location>
</feature>
<evidence type="ECO:0000256" key="1">
    <source>
        <dbReference type="SAM" id="MobiDB-lite"/>
    </source>
</evidence>
<dbReference type="AlphaFoldDB" id="R0FSR6"/>
<dbReference type="OrthoDB" id="1039460at2759"/>
<dbReference type="KEGG" id="crb:17885439"/>
<dbReference type="EMBL" id="KB870809">
    <property type="protein sequence ID" value="EOA25466.1"/>
    <property type="molecule type" value="Genomic_DNA"/>
</dbReference>
<evidence type="ECO:0000313" key="2">
    <source>
        <dbReference type="EMBL" id="EOA25466.1"/>
    </source>
</evidence>
<feature type="region of interest" description="Disordered" evidence="1">
    <location>
        <begin position="1"/>
        <end position="24"/>
    </location>
</feature>
<sequence length="184" mass="21044">MMNLVKHNKKKKRRRVDQGEKEKQRMMIRKGKSKIIDDDDEVNTDLIVKLGAFVTTREDKAPLKPYYGFHSYQVVVHTDQGDPYVTRVVKVFEGEKLEFNKELSVPLDSPARYLYMELLRVSPQNDPGTSSGTFVMGRAKIKLPASCKAIKHKASIVALTSDRCVEEKGTLKVSMKLDRYVVRP</sequence>
<name>R0FSR6_9BRAS</name>
<protein>
    <submittedName>
        <fullName evidence="2">Uncharacterized protein</fullName>
    </submittedName>
</protein>
<dbReference type="Proteomes" id="UP000029121">
    <property type="component" value="Unassembled WGS sequence"/>
</dbReference>
<organism evidence="2 3">
    <name type="scientific">Capsella rubella</name>
    <dbReference type="NCBI Taxonomy" id="81985"/>
    <lineage>
        <taxon>Eukaryota</taxon>
        <taxon>Viridiplantae</taxon>
        <taxon>Streptophyta</taxon>
        <taxon>Embryophyta</taxon>
        <taxon>Tracheophyta</taxon>
        <taxon>Spermatophyta</taxon>
        <taxon>Magnoliopsida</taxon>
        <taxon>eudicotyledons</taxon>
        <taxon>Gunneridae</taxon>
        <taxon>Pentapetalae</taxon>
        <taxon>rosids</taxon>
        <taxon>malvids</taxon>
        <taxon>Brassicales</taxon>
        <taxon>Brassicaceae</taxon>
        <taxon>Camelineae</taxon>
        <taxon>Capsella</taxon>
    </lineage>
</organism>
<reference evidence="3" key="1">
    <citation type="journal article" date="2013" name="Nat. Genet.">
        <title>The Capsella rubella genome and the genomic consequences of rapid mating system evolution.</title>
        <authorList>
            <person name="Slotte T."/>
            <person name="Hazzouri K.M."/>
            <person name="Agren J.A."/>
            <person name="Koenig D."/>
            <person name="Maumus F."/>
            <person name="Guo Y.L."/>
            <person name="Steige K."/>
            <person name="Platts A.E."/>
            <person name="Escobar J.S."/>
            <person name="Newman L.K."/>
            <person name="Wang W."/>
            <person name="Mandakova T."/>
            <person name="Vello E."/>
            <person name="Smith L.M."/>
            <person name="Henz S.R."/>
            <person name="Steffen J."/>
            <person name="Takuno S."/>
            <person name="Brandvain Y."/>
            <person name="Coop G."/>
            <person name="Andolfatto P."/>
            <person name="Hu T.T."/>
            <person name="Blanchette M."/>
            <person name="Clark R.M."/>
            <person name="Quesneville H."/>
            <person name="Nordborg M."/>
            <person name="Gaut B.S."/>
            <person name="Lysak M.A."/>
            <person name="Jenkins J."/>
            <person name="Grimwood J."/>
            <person name="Chapman J."/>
            <person name="Prochnik S."/>
            <person name="Shu S."/>
            <person name="Rokhsar D."/>
            <person name="Schmutz J."/>
            <person name="Weigel D."/>
            <person name="Wright S.I."/>
        </authorList>
    </citation>
    <scope>NUCLEOTIDE SEQUENCE [LARGE SCALE GENOMIC DNA]</scope>
    <source>
        <strain evidence="3">cv. Monte Gargano</strain>
    </source>
</reference>
<dbReference type="PANTHER" id="PTHR38365">
    <property type="entry name" value="C2 DOMAIN-CONTAINING PROTEIN-RELATED"/>
    <property type="match status" value="1"/>
</dbReference>
<dbReference type="PANTHER" id="PTHR38365:SF1">
    <property type="entry name" value="C2 DOMAIN-CONTAINING PROTEIN"/>
    <property type="match status" value="1"/>
</dbReference>
<proteinExistence type="predicted"/>
<keyword evidence="3" id="KW-1185">Reference proteome</keyword>
<accession>R0FSR6</accession>